<dbReference type="Pfam" id="PF05119">
    <property type="entry name" value="Terminase_4"/>
    <property type="match status" value="1"/>
</dbReference>
<keyword evidence="2" id="KW-1185">Reference proteome</keyword>
<evidence type="ECO:0000313" key="1">
    <source>
        <dbReference type="EMBL" id="MCH7396575.1"/>
    </source>
</evidence>
<accession>A0ABS9UIX7</accession>
<organism evidence="1 2">
    <name type="scientific">Belliella calami</name>
    <dbReference type="NCBI Taxonomy" id="2923436"/>
    <lineage>
        <taxon>Bacteria</taxon>
        <taxon>Pseudomonadati</taxon>
        <taxon>Bacteroidota</taxon>
        <taxon>Cytophagia</taxon>
        <taxon>Cytophagales</taxon>
        <taxon>Cyclobacteriaceae</taxon>
        <taxon>Belliella</taxon>
    </lineage>
</organism>
<name>A0ABS9UIX7_9BACT</name>
<sequence>MKPNEIKKIDGTYRADRDKNKDVKFDSVQAFKPPTFLKGEKKKIFLNLIEELGLQGYNLLTSLDAPALVMLSDVYGEYIKVTRLIDKEGEIIQDFNNRNKLVSKQHPLLGYKRQLFSQVFDVLKQFGMTPSSRNKVEFKPNNNDDNDEFNF</sequence>
<dbReference type="EMBL" id="JAKZGS010000001">
    <property type="protein sequence ID" value="MCH7396575.1"/>
    <property type="molecule type" value="Genomic_DNA"/>
</dbReference>
<dbReference type="NCBIfam" id="TIGR01558">
    <property type="entry name" value="sm_term_P27"/>
    <property type="match status" value="1"/>
</dbReference>
<dbReference type="Proteomes" id="UP001165488">
    <property type="component" value="Unassembled WGS sequence"/>
</dbReference>
<gene>
    <name evidence="1" type="ORF">MM236_01185</name>
</gene>
<evidence type="ECO:0000313" key="2">
    <source>
        <dbReference type="Proteomes" id="UP001165488"/>
    </source>
</evidence>
<comment type="caution">
    <text evidence="1">The sequence shown here is derived from an EMBL/GenBank/DDBJ whole genome shotgun (WGS) entry which is preliminary data.</text>
</comment>
<dbReference type="RefSeq" id="WP_241273096.1">
    <property type="nucleotide sequence ID" value="NZ_JAKZGS010000001.1"/>
</dbReference>
<proteinExistence type="predicted"/>
<reference evidence="1" key="1">
    <citation type="submission" date="2022-03" db="EMBL/GenBank/DDBJ databases">
        <title>De novo assembled genomes of Belliella spp. (Cyclobacteriaceae) strains.</title>
        <authorList>
            <person name="Szabo A."/>
            <person name="Korponai K."/>
            <person name="Felfoldi T."/>
        </authorList>
    </citation>
    <scope>NUCLEOTIDE SEQUENCE</scope>
    <source>
        <strain evidence="1">DSM 107340</strain>
    </source>
</reference>
<protein>
    <submittedName>
        <fullName evidence="1">Phage terminase small subunit P27 family</fullName>
    </submittedName>
</protein>
<dbReference type="InterPro" id="IPR006448">
    <property type="entry name" value="Phage_term_ssu_P27"/>
</dbReference>